<evidence type="ECO:0000259" key="23">
    <source>
        <dbReference type="PROSITE" id="PS51194"/>
    </source>
</evidence>
<dbReference type="InterPro" id="IPR027417">
    <property type="entry name" value="P-loop_NTPase"/>
</dbReference>
<dbReference type="PROSITE" id="PS00039">
    <property type="entry name" value="DEAD_ATP_HELICASE"/>
    <property type="match status" value="1"/>
</dbReference>
<dbReference type="PROSITE" id="PS51192">
    <property type="entry name" value="HELICASE_ATP_BIND_1"/>
    <property type="match status" value="1"/>
</dbReference>
<evidence type="ECO:0000256" key="12">
    <source>
        <dbReference type="ARBA" id="ARBA00023242"/>
    </source>
</evidence>
<evidence type="ECO:0000256" key="15">
    <source>
        <dbReference type="ARBA" id="ARBA00024769"/>
    </source>
</evidence>
<dbReference type="GO" id="GO:0005524">
    <property type="term" value="F:ATP binding"/>
    <property type="evidence" value="ECO:0007669"/>
    <property type="project" value="UniProtKB-KW"/>
</dbReference>
<evidence type="ECO:0000256" key="5">
    <source>
        <dbReference type="ARBA" id="ARBA00022540"/>
    </source>
</evidence>
<feature type="domain" description="DEAD-box RNA helicase Q" evidence="24">
    <location>
        <begin position="118"/>
        <end position="146"/>
    </location>
</feature>
<dbReference type="SMR" id="A0A3L6KXM8"/>
<gene>
    <name evidence="25" type="primary">MHEL61</name>
    <name evidence="25" type="ORF">DPX39_110058400</name>
</gene>
<evidence type="ECO:0000256" key="20">
    <source>
        <dbReference type="RuleBase" id="RU000492"/>
    </source>
</evidence>
<protein>
    <recommendedName>
        <fullName evidence="14">Probable eukaryotic initiation factor 4A</fullName>
        <ecNumber evidence="3">3.6.4.13</ecNumber>
    </recommendedName>
    <alternativeName>
        <fullName evidence="17">ATP-dependent RNA helicase eIF4A</fullName>
    </alternativeName>
</protein>
<comment type="similarity">
    <text evidence="2">Belongs to the DEAD box helicase family. DDX5/DBP2 subfamily.</text>
</comment>
<dbReference type="InterPro" id="IPR000629">
    <property type="entry name" value="RNA-helicase_DEAD-box_CS"/>
</dbReference>
<dbReference type="GO" id="GO:0003743">
    <property type="term" value="F:translation initiation factor activity"/>
    <property type="evidence" value="ECO:0007669"/>
    <property type="project" value="UniProtKB-KW"/>
</dbReference>
<evidence type="ECO:0000256" key="1">
    <source>
        <dbReference type="ARBA" id="ARBA00004604"/>
    </source>
</evidence>
<evidence type="ECO:0000256" key="7">
    <source>
        <dbReference type="ARBA" id="ARBA00022741"/>
    </source>
</evidence>
<evidence type="ECO:0000256" key="19">
    <source>
        <dbReference type="PROSITE-ProRule" id="PRU00552"/>
    </source>
</evidence>
<dbReference type="InterPro" id="IPR011545">
    <property type="entry name" value="DEAD/DEAH_box_helicase_dom"/>
</dbReference>
<evidence type="ECO:0000313" key="26">
    <source>
        <dbReference type="Proteomes" id="UP000266743"/>
    </source>
</evidence>
<dbReference type="GO" id="GO:0003724">
    <property type="term" value="F:RNA helicase activity"/>
    <property type="evidence" value="ECO:0007669"/>
    <property type="project" value="UniProtKB-EC"/>
</dbReference>
<dbReference type="EMBL" id="QSBY01000011">
    <property type="protein sequence ID" value="RHW68528.1"/>
    <property type="molecule type" value="Genomic_DNA"/>
</dbReference>
<dbReference type="InterPro" id="IPR014001">
    <property type="entry name" value="Helicase_ATP-bd"/>
</dbReference>
<evidence type="ECO:0000256" key="3">
    <source>
        <dbReference type="ARBA" id="ARBA00012552"/>
    </source>
</evidence>
<dbReference type="PROSITE" id="PS51194">
    <property type="entry name" value="HELICASE_CTER"/>
    <property type="match status" value="1"/>
</dbReference>
<dbReference type="PANTHER" id="PTHR47958">
    <property type="entry name" value="ATP-DEPENDENT RNA HELICASE DBP3"/>
    <property type="match status" value="1"/>
</dbReference>
<organism evidence="25 26">
    <name type="scientific">Trypanosoma brucei equiperdum</name>
    <dbReference type="NCBI Taxonomy" id="630700"/>
    <lineage>
        <taxon>Eukaryota</taxon>
        <taxon>Discoba</taxon>
        <taxon>Euglenozoa</taxon>
        <taxon>Kinetoplastea</taxon>
        <taxon>Metakinetoplastina</taxon>
        <taxon>Trypanosomatida</taxon>
        <taxon>Trypanosomatidae</taxon>
        <taxon>Trypanosoma</taxon>
    </lineage>
</organism>
<comment type="similarity">
    <text evidence="13">Belongs to the DEAD box helicase family. eIF4A subfamily.</text>
</comment>
<dbReference type="CDD" id="cd00268">
    <property type="entry name" value="DEADc"/>
    <property type="match status" value="1"/>
</dbReference>
<feature type="domain" description="Helicase ATP-binding" evidence="22">
    <location>
        <begin position="149"/>
        <end position="321"/>
    </location>
</feature>
<accession>A0A3L6KXM8</accession>
<keyword evidence="12" id="KW-0539">Nucleus</keyword>
<name>A0A3L6KXM8_9TRYP</name>
<keyword evidence="7 20" id="KW-0547">Nucleotide-binding</keyword>
<feature type="short sequence motif" description="Q motif" evidence="19">
    <location>
        <begin position="118"/>
        <end position="146"/>
    </location>
</feature>
<evidence type="ECO:0000256" key="8">
    <source>
        <dbReference type="ARBA" id="ARBA00022801"/>
    </source>
</evidence>
<evidence type="ECO:0000259" key="24">
    <source>
        <dbReference type="PROSITE" id="PS51195"/>
    </source>
</evidence>
<dbReference type="CDD" id="cd18787">
    <property type="entry name" value="SF2_C_DEAD"/>
    <property type="match status" value="1"/>
</dbReference>
<evidence type="ECO:0000256" key="18">
    <source>
        <dbReference type="ARBA" id="ARBA00037449"/>
    </source>
</evidence>
<reference evidence="25 26" key="1">
    <citation type="submission" date="2018-09" db="EMBL/GenBank/DDBJ databases">
        <title>whole genome sequence of T. equiperdum IVM-t1 strain.</title>
        <authorList>
            <person name="Suganuma K."/>
        </authorList>
    </citation>
    <scope>NUCLEOTIDE SEQUENCE [LARGE SCALE GENOMIC DNA]</scope>
    <source>
        <strain evidence="25 26">IVM-t1</strain>
    </source>
</reference>
<keyword evidence="9 20" id="KW-0347">Helicase</keyword>
<proteinExistence type="inferred from homology"/>
<keyword evidence="4" id="KW-0690">Ribosome biogenesis</keyword>
<dbReference type="PROSITE" id="PS51195">
    <property type="entry name" value="Q_MOTIF"/>
    <property type="match status" value="1"/>
</dbReference>
<evidence type="ECO:0000256" key="10">
    <source>
        <dbReference type="ARBA" id="ARBA00022840"/>
    </source>
</evidence>
<dbReference type="AlphaFoldDB" id="A0A3L6KXM8"/>
<dbReference type="Pfam" id="PF00271">
    <property type="entry name" value="Helicase_C"/>
    <property type="match status" value="1"/>
</dbReference>
<comment type="function">
    <text evidence="18">ATP-dependent RNA helicase required for 60S ribosomal subunit synthesis. Involved in efficient pre-rRNA processing, predominantly at site A3, which is necessary for the normal formation of 25S and 5.8S rRNAs.</text>
</comment>
<dbReference type="InterPro" id="IPR044742">
    <property type="entry name" value="DEAD/DEAH_RhlB"/>
</dbReference>
<dbReference type="SMART" id="SM00487">
    <property type="entry name" value="DEXDc"/>
    <property type="match status" value="1"/>
</dbReference>
<keyword evidence="10 20" id="KW-0067">ATP-binding</keyword>
<evidence type="ECO:0000256" key="11">
    <source>
        <dbReference type="ARBA" id="ARBA00022917"/>
    </source>
</evidence>
<dbReference type="Proteomes" id="UP000266743">
    <property type="component" value="Chromosome 11"/>
</dbReference>
<dbReference type="InterPro" id="IPR001650">
    <property type="entry name" value="Helicase_C-like"/>
</dbReference>
<evidence type="ECO:0000256" key="13">
    <source>
        <dbReference type="ARBA" id="ARBA00024352"/>
    </source>
</evidence>
<dbReference type="SMART" id="SM00490">
    <property type="entry name" value="HELICc"/>
    <property type="match status" value="1"/>
</dbReference>
<dbReference type="SUPFAM" id="SSF52540">
    <property type="entry name" value="P-loop containing nucleoside triphosphate hydrolases"/>
    <property type="match status" value="1"/>
</dbReference>
<feature type="region of interest" description="Disordered" evidence="21">
    <location>
        <begin position="508"/>
        <end position="546"/>
    </location>
</feature>
<evidence type="ECO:0000256" key="4">
    <source>
        <dbReference type="ARBA" id="ARBA00022517"/>
    </source>
</evidence>
<evidence type="ECO:0000256" key="21">
    <source>
        <dbReference type="SAM" id="MobiDB-lite"/>
    </source>
</evidence>
<dbReference type="InterPro" id="IPR014014">
    <property type="entry name" value="RNA_helicase_DEAD_Q_motif"/>
</dbReference>
<feature type="domain" description="Helicase C-terminal" evidence="23">
    <location>
        <begin position="362"/>
        <end position="505"/>
    </location>
</feature>
<dbReference type="GO" id="GO:0003676">
    <property type="term" value="F:nucleic acid binding"/>
    <property type="evidence" value="ECO:0007669"/>
    <property type="project" value="InterPro"/>
</dbReference>
<evidence type="ECO:0000313" key="25">
    <source>
        <dbReference type="EMBL" id="RHW68528.1"/>
    </source>
</evidence>
<evidence type="ECO:0000256" key="17">
    <source>
        <dbReference type="ARBA" id="ARBA00030297"/>
    </source>
</evidence>
<dbReference type="Pfam" id="PF00270">
    <property type="entry name" value="DEAD"/>
    <property type="match status" value="1"/>
</dbReference>
<dbReference type="EC" id="3.6.4.13" evidence="3"/>
<evidence type="ECO:0000256" key="14">
    <source>
        <dbReference type="ARBA" id="ARBA00024417"/>
    </source>
</evidence>
<evidence type="ECO:0000259" key="22">
    <source>
        <dbReference type="PROSITE" id="PS51192"/>
    </source>
</evidence>
<comment type="caution">
    <text evidence="25">The sequence shown here is derived from an EMBL/GenBank/DDBJ whole genome shotgun (WGS) entry which is preliminary data.</text>
</comment>
<comment type="subunit">
    <text evidence="16">eIF4F is a multi-subunit complex, the composition of which varies with external and internal environmental conditions. It is composed of at least EIF4A, EIF4E and EIF4G.</text>
</comment>
<dbReference type="Gene3D" id="3.40.50.300">
    <property type="entry name" value="P-loop containing nucleotide triphosphate hydrolases"/>
    <property type="match status" value="2"/>
</dbReference>
<comment type="function">
    <text evidence="15">ATP-dependent RNA helicase which is a subunit of the eIF4F complex involved in cap recognition and is required for mRNA binding to ribosome. In the current model of translation initiation, eIF4A unwinds RNA secondary structures in the 5'-UTR of mRNAs which is necessary to allow efficient binding of the small ribosomal subunit, and subsequent scanning for the initiator codon.</text>
</comment>
<evidence type="ECO:0000256" key="9">
    <source>
        <dbReference type="ARBA" id="ARBA00022806"/>
    </source>
</evidence>
<keyword evidence="11" id="KW-0648">Protein biosynthesis</keyword>
<evidence type="ECO:0000256" key="2">
    <source>
        <dbReference type="ARBA" id="ARBA00009334"/>
    </source>
</evidence>
<comment type="subcellular location">
    <subcellularLocation>
        <location evidence="1">Nucleus</location>
        <location evidence="1">Nucleolus</location>
    </subcellularLocation>
</comment>
<dbReference type="GO" id="GO:0016787">
    <property type="term" value="F:hydrolase activity"/>
    <property type="evidence" value="ECO:0007669"/>
    <property type="project" value="UniProtKB-KW"/>
</dbReference>
<feature type="compositionally biased region" description="Basic and acidic residues" evidence="21">
    <location>
        <begin position="525"/>
        <end position="546"/>
    </location>
</feature>
<evidence type="ECO:0000256" key="16">
    <source>
        <dbReference type="ARBA" id="ARBA00025917"/>
    </source>
</evidence>
<sequence>MRALRCVRRGVYRQSVRLCYFMSLECSLRPITGASARLLCRFTAPTWPRKNEVEEGDVGTTESTSQDVRSIFRSNIETHSEVSLESSASPALPPKTAALDVSVLDSKGNAVPVNPVKLFSDLDNLPDWLSKGLQSSGFSCTTPIQSYTIPVLDEGHDMIGLAPTGSGKTVAFAVPALKKFQWSPNGSPRIVVLAPTRELVQQTAKVFHQLSSGKVRVCEAYGGAPREAQARRLHNGCDVLVACPGRLKDFLQNGDVIFDEVSFLVFDEADRLLDMGFKVQLDDILGYFSSHRPAQTMMWSATWPPVVEQLAQEYLSQNRYVIRSGTAGTGLQVNENIKQHIFFADAPEERVKTLVSLIKEGKIDENTAKMMIFVERQTDTENAAYALARMLGIHSRCIGVVHGGMQQRQRDHIMGIFKEGRIRILVATDVASRGLDFPDVTCVVNLIAPKNIDSYCHRIGRTGRAGRTGESFTFIGRSDGSLAKDLINYLEKCGMDVPQRLVEFAEEHAQGEEIKRMKRPWRGRQQREGRSQSRGGREPAPRDSGW</sequence>
<keyword evidence="5" id="KW-0396">Initiation factor</keyword>
<evidence type="ECO:0000256" key="6">
    <source>
        <dbReference type="ARBA" id="ARBA00022552"/>
    </source>
</evidence>
<keyword evidence="6" id="KW-0698">rRNA processing</keyword>
<keyword evidence="8 20" id="KW-0378">Hydrolase</keyword>